<keyword evidence="5" id="KW-0411">Iron-sulfur</keyword>
<evidence type="ECO:0000256" key="4">
    <source>
        <dbReference type="ARBA" id="ARBA00023004"/>
    </source>
</evidence>
<dbReference type="GO" id="GO:0051539">
    <property type="term" value="F:4 iron, 4 sulfur cluster binding"/>
    <property type="evidence" value="ECO:0007669"/>
    <property type="project" value="UniProtKB-KW"/>
</dbReference>
<evidence type="ECO:0000313" key="7">
    <source>
        <dbReference type="EMBL" id="SVA49254.1"/>
    </source>
</evidence>
<protein>
    <recommendedName>
        <fullName evidence="6">MTTase N-terminal domain-containing protein</fullName>
    </recommendedName>
</protein>
<keyword evidence="1" id="KW-0004">4Fe-4S</keyword>
<gene>
    <name evidence="7" type="ORF">METZ01_LOCUS102108</name>
</gene>
<evidence type="ECO:0000256" key="5">
    <source>
        <dbReference type="ARBA" id="ARBA00023014"/>
    </source>
</evidence>
<evidence type="ECO:0000256" key="1">
    <source>
        <dbReference type="ARBA" id="ARBA00022485"/>
    </source>
</evidence>
<dbReference type="GO" id="GO:0035600">
    <property type="term" value="P:tRNA methylthiolation"/>
    <property type="evidence" value="ECO:0007669"/>
    <property type="project" value="TreeGrafter"/>
</dbReference>
<proteinExistence type="predicted"/>
<keyword evidence="2" id="KW-0949">S-adenosyl-L-methionine</keyword>
<dbReference type="PANTHER" id="PTHR43020">
    <property type="entry name" value="CDK5 REGULATORY SUBUNIT-ASSOCIATED PROTEIN 1"/>
    <property type="match status" value="1"/>
</dbReference>
<evidence type="ECO:0000256" key="3">
    <source>
        <dbReference type="ARBA" id="ARBA00022723"/>
    </source>
</evidence>
<dbReference type="EMBL" id="UINC01011130">
    <property type="protein sequence ID" value="SVA49254.1"/>
    <property type="molecule type" value="Genomic_DNA"/>
</dbReference>
<organism evidence="7">
    <name type="scientific">marine metagenome</name>
    <dbReference type="NCBI Taxonomy" id="408172"/>
    <lineage>
        <taxon>unclassified sequences</taxon>
        <taxon>metagenomes</taxon>
        <taxon>ecological metagenomes</taxon>
    </lineage>
</organism>
<dbReference type="GO" id="GO:0046872">
    <property type="term" value="F:metal ion binding"/>
    <property type="evidence" value="ECO:0007669"/>
    <property type="project" value="UniProtKB-KW"/>
</dbReference>
<dbReference type="Pfam" id="PF00919">
    <property type="entry name" value="UPF0004"/>
    <property type="match status" value="1"/>
</dbReference>
<dbReference type="PROSITE" id="PS51449">
    <property type="entry name" value="MTTASE_N"/>
    <property type="match status" value="1"/>
</dbReference>
<dbReference type="FunFam" id="3.40.50.12160:FF:000003">
    <property type="entry name" value="CDK5 regulatory subunit-associated protein 1"/>
    <property type="match status" value="1"/>
</dbReference>
<evidence type="ECO:0000256" key="2">
    <source>
        <dbReference type="ARBA" id="ARBA00022691"/>
    </source>
</evidence>
<dbReference type="Gene3D" id="3.40.50.12160">
    <property type="entry name" value="Methylthiotransferase, N-terminal domain"/>
    <property type="match status" value="1"/>
</dbReference>
<keyword evidence="4" id="KW-0408">Iron</keyword>
<sequence length="81" mass="8876">MKYHIHTLGCQMNAADSLRLASGLEKLGATKTEYIAEADIAVLNTCVVRQSAEDRAYGWLHRVGALKRDTRPDLTVGLMGC</sequence>
<feature type="domain" description="MTTase N-terminal" evidence="6">
    <location>
        <begin position="1"/>
        <end position="81"/>
    </location>
</feature>
<keyword evidence="3" id="KW-0479">Metal-binding</keyword>
<evidence type="ECO:0000259" key="6">
    <source>
        <dbReference type="PROSITE" id="PS51449"/>
    </source>
</evidence>
<accession>A0A381W9V9</accession>
<dbReference type="AlphaFoldDB" id="A0A381W9V9"/>
<dbReference type="InterPro" id="IPR038135">
    <property type="entry name" value="Methylthiotransferase_N_sf"/>
</dbReference>
<name>A0A381W9V9_9ZZZZ</name>
<feature type="non-terminal residue" evidence="7">
    <location>
        <position position="81"/>
    </location>
</feature>
<dbReference type="GO" id="GO:0035596">
    <property type="term" value="F:methylthiotransferase activity"/>
    <property type="evidence" value="ECO:0007669"/>
    <property type="project" value="InterPro"/>
</dbReference>
<dbReference type="InterPro" id="IPR013848">
    <property type="entry name" value="Methylthiotransferase_N"/>
</dbReference>
<dbReference type="PANTHER" id="PTHR43020:SF2">
    <property type="entry name" value="MITOCHONDRIAL TRNA METHYLTHIOTRANSFERASE CDK5RAP1"/>
    <property type="match status" value="1"/>
</dbReference>
<reference evidence="7" key="1">
    <citation type="submission" date="2018-05" db="EMBL/GenBank/DDBJ databases">
        <authorList>
            <person name="Lanie J.A."/>
            <person name="Ng W.-L."/>
            <person name="Kazmierczak K.M."/>
            <person name="Andrzejewski T.M."/>
            <person name="Davidsen T.M."/>
            <person name="Wayne K.J."/>
            <person name="Tettelin H."/>
            <person name="Glass J.I."/>
            <person name="Rusch D."/>
            <person name="Podicherti R."/>
            <person name="Tsui H.-C.T."/>
            <person name="Winkler M.E."/>
        </authorList>
    </citation>
    <scope>NUCLEOTIDE SEQUENCE</scope>
</reference>